<dbReference type="SMART" id="SM00342">
    <property type="entry name" value="HTH_ARAC"/>
    <property type="match status" value="1"/>
</dbReference>
<dbReference type="Gene3D" id="1.10.10.60">
    <property type="entry name" value="Homeodomain-like"/>
    <property type="match status" value="1"/>
</dbReference>
<dbReference type="EMBL" id="JAQQKW010000003">
    <property type="protein sequence ID" value="MDC7694017.1"/>
    <property type="molecule type" value="Genomic_DNA"/>
</dbReference>
<organism evidence="5 6">
    <name type="scientific">Asticcacaulis currens</name>
    <dbReference type="NCBI Taxonomy" id="2984210"/>
    <lineage>
        <taxon>Bacteria</taxon>
        <taxon>Pseudomonadati</taxon>
        <taxon>Pseudomonadota</taxon>
        <taxon>Alphaproteobacteria</taxon>
        <taxon>Caulobacterales</taxon>
        <taxon>Caulobacteraceae</taxon>
        <taxon>Asticcacaulis</taxon>
    </lineage>
</organism>
<keyword evidence="2" id="KW-0238">DNA-binding</keyword>
<gene>
    <name evidence="5" type="ORF">PQU94_06940</name>
</gene>
<keyword evidence="3" id="KW-0804">Transcription</keyword>
<dbReference type="InterPro" id="IPR018060">
    <property type="entry name" value="HTH_AraC"/>
</dbReference>
<dbReference type="SUPFAM" id="SSF46689">
    <property type="entry name" value="Homeodomain-like"/>
    <property type="match status" value="1"/>
</dbReference>
<feature type="domain" description="HTH araC/xylS-type" evidence="4">
    <location>
        <begin position="169"/>
        <end position="269"/>
    </location>
</feature>
<keyword evidence="6" id="KW-1185">Reference proteome</keyword>
<evidence type="ECO:0000313" key="5">
    <source>
        <dbReference type="EMBL" id="MDC7694017.1"/>
    </source>
</evidence>
<dbReference type="PANTHER" id="PTHR46796">
    <property type="entry name" value="HTH-TYPE TRANSCRIPTIONAL ACTIVATOR RHAS-RELATED"/>
    <property type="match status" value="1"/>
</dbReference>
<evidence type="ECO:0000256" key="1">
    <source>
        <dbReference type="ARBA" id="ARBA00023015"/>
    </source>
</evidence>
<proteinExistence type="predicted"/>
<dbReference type="InterPro" id="IPR018062">
    <property type="entry name" value="HTH_AraC-typ_CS"/>
</dbReference>
<dbReference type="Proteomes" id="UP001216595">
    <property type="component" value="Unassembled WGS sequence"/>
</dbReference>
<evidence type="ECO:0000313" key="6">
    <source>
        <dbReference type="Proteomes" id="UP001216595"/>
    </source>
</evidence>
<comment type="caution">
    <text evidence="5">The sequence shown here is derived from an EMBL/GenBank/DDBJ whole genome shotgun (WGS) entry which is preliminary data.</text>
</comment>
<evidence type="ECO:0000256" key="3">
    <source>
        <dbReference type="ARBA" id="ARBA00023163"/>
    </source>
</evidence>
<dbReference type="PROSITE" id="PS00041">
    <property type="entry name" value="HTH_ARAC_FAMILY_1"/>
    <property type="match status" value="1"/>
</dbReference>
<accession>A0ABT5IDG4</accession>
<dbReference type="Pfam" id="PF12833">
    <property type="entry name" value="HTH_18"/>
    <property type="match status" value="1"/>
</dbReference>
<evidence type="ECO:0000256" key="2">
    <source>
        <dbReference type="ARBA" id="ARBA00023125"/>
    </source>
</evidence>
<dbReference type="InterPro" id="IPR009057">
    <property type="entry name" value="Homeodomain-like_sf"/>
</dbReference>
<keyword evidence="1" id="KW-0805">Transcription regulation</keyword>
<name>A0ABT5IDG4_9CAUL</name>
<reference evidence="5 6" key="1">
    <citation type="submission" date="2023-01" db="EMBL/GenBank/DDBJ databases">
        <title>Novel species of the genus Asticcacaulis isolated from rivers.</title>
        <authorList>
            <person name="Lu H."/>
        </authorList>
    </citation>
    <scope>NUCLEOTIDE SEQUENCE [LARGE SCALE GENOMIC DNA]</scope>
    <source>
        <strain evidence="5 6">DXS10W</strain>
    </source>
</reference>
<dbReference type="InterPro" id="IPR050204">
    <property type="entry name" value="AraC_XylS_family_regulators"/>
</dbReference>
<dbReference type="RefSeq" id="WP_272740738.1">
    <property type="nucleotide sequence ID" value="NZ_JAQQKW010000003.1"/>
</dbReference>
<dbReference type="PANTHER" id="PTHR46796:SF12">
    <property type="entry name" value="HTH-TYPE DNA-BINDING TRANSCRIPTIONAL ACTIVATOR EUTR"/>
    <property type="match status" value="1"/>
</dbReference>
<evidence type="ECO:0000259" key="4">
    <source>
        <dbReference type="PROSITE" id="PS01124"/>
    </source>
</evidence>
<dbReference type="PROSITE" id="PS01124">
    <property type="entry name" value="HTH_ARAC_FAMILY_2"/>
    <property type="match status" value="1"/>
</dbReference>
<protein>
    <submittedName>
        <fullName evidence="5">AraC family transcriptional regulator</fullName>
    </submittedName>
</protein>
<sequence>MVECSADWSYTSATPSDDIVMSFPLEGRQSHTFADQTVEIGQGQAIMYQQREQIRQSFIAGDGVARSVSLRLSHKCVRRIIARRTGRFDRLRTDFRQVFEQSLPGFALIPALATTLSGLDSDAVFSVLSEETRHALITAMGELVFDLVPNVTRRHVRLSEADGVPPYVRKACDYVLHHYRDAITIRQLAEHCAVSLRKLERGFDQSLKTTPSAFVKKVRLEAIRAVLTSGGFRGTISALAAECGYSSRHRFLKDYTARFGETPRETLRAHKP</sequence>